<gene>
    <name evidence="2" type="ORF">SAMN05444921_11348</name>
</gene>
<organism evidence="2 3">
    <name type="scientific">Streptomyces wuyuanensis</name>
    <dbReference type="NCBI Taxonomy" id="1196353"/>
    <lineage>
        <taxon>Bacteria</taxon>
        <taxon>Bacillati</taxon>
        <taxon>Actinomycetota</taxon>
        <taxon>Actinomycetes</taxon>
        <taxon>Kitasatosporales</taxon>
        <taxon>Streptomycetaceae</taxon>
        <taxon>Streptomyces</taxon>
    </lineage>
</organism>
<dbReference type="STRING" id="1196353.SAMN05444921_11348"/>
<feature type="region of interest" description="Disordered" evidence="1">
    <location>
        <begin position="328"/>
        <end position="355"/>
    </location>
</feature>
<dbReference type="Proteomes" id="UP000199063">
    <property type="component" value="Unassembled WGS sequence"/>
</dbReference>
<keyword evidence="3" id="KW-1185">Reference proteome</keyword>
<dbReference type="GeneID" id="40831228"/>
<dbReference type="OrthoDB" id="3197444at2"/>
<evidence type="ECO:0000313" key="2">
    <source>
        <dbReference type="EMBL" id="SDM77204.1"/>
    </source>
</evidence>
<dbReference type="RefSeq" id="WP_093656613.1">
    <property type="nucleotide sequence ID" value="NZ_FNHI01000013.1"/>
</dbReference>
<evidence type="ECO:0000256" key="1">
    <source>
        <dbReference type="SAM" id="MobiDB-lite"/>
    </source>
</evidence>
<dbReference type="EMBL" id="FNHI01000013">
    <property type="protein sequence ID" value="SDM77204.1"/>
    <property type="molecule type" value="Genomic_DNA"/>
</dbReference>
<name>A0A1G9VY73_9ACTN</name>
<accession>A0A1G9VY73</accession>
<proteinExistence type="predicted"/>
<sequence>MGRAFVAKLARQGARDPQALAAWIGRRKLGKAAFQRIAKQGRDDAEEQRELMGRVRPGGRLSRDLTGFSDTELGRALSELSAGEAQRVAGEMDRRDTAARLPGARPDLIGLSDAELGQRAGTATGPELAAIAEEADRRQKVGEVFPGGDLAEDLTGMDENTLGWSLAYARPDEAERIAAEMDRRHPPAPVPAAAGAGTVDGQLADRAAIDRLLGSDPDGWAHLADDAPDPREGMSSTERWIADREQEQESARGAYSRAQVQEMYREHVYVQFMAAEDELRGVLLSRDADREGIDPMSLFTGPSHVAYARASEELKRWWQDNPRTTLAEYQEQVTGQRTAAGETARQSRNHQQNRL</sequence>
<reference evidence="3" key="1">
    <citation type="submission" date="2016-10" db="EMBL/GenBank/DDBJ databases">
        <authorList>
            <person name="Varghese N."/>
            <person name="Submissions S."/>
        </authorList>
    </citation>
    <scope>NUCLEOTIDE SEQUENCE [LARGE SCALE GENOMIC DNA]</scope>
    <source>
        <strain evidence="3">CGMCC 4.7042</strain>
    </source>
</reference>
<evidence type="ECO:0000313" key="3">
    <source>
        <dbReference type="Proteomes" id="UP000199063"/>
    </source>
</evidence>
<protein>
    <submittedName>
        <fullName evidence="2">Uncharacterized protein</fullName>
    </submittedName>
</protein>
<dbReference type="AlphaFoldDB" id="A0A1G9VY73"/>